<comment type="similarity">
    <text evidence="3">Belongs to the sirtuin family. Class III subfamily.</text>
</comment>
<keyword evidence="3" id="KW-0963">Cytoplasm</keyword>
<dbReference type="NCBIfam" id="NF001753">
    <property type="entry name" value="PRK00481.1-3"/>
    <property type="match status" value="1"/>
</dbReference>
<evidence type="ECO:0000256" key="3">
    <source>
        <dbReference type="HAMAP-Rule" id="MF_01121"/>
    </source>
</evidence>
<evidence type="ECO:0000313" key="7">
    <source>
        <dbReference type="Proteomes" id="UP000664417"/>
    </source>
</evidence>
<comment type="function">
    <text evidence="3">NAD-dependent lysine deacetylase and desuccinylase that specifically removes acetyl and succinyl groups on target proteins. Modulates the activities of several proteins which are inactive in their acylated form.</text>
</comment>
<evidence type="ECO:0000256" key="2">
    <source>
        <dbReference type="ARBA" id="ARBA00023027"/>
    </source>
</evidence>
<feature type="binding site" evidence="3">
    <location>
        <position position="70"/>
    </location>
    <ligand>
        <name>substrate</name>
    </ligand>
</feature>
<dbReference type="EMBL" id="JAFREP010000001">
    <property type="protein sequence ID" value="MBO1316972.1"/>
    <property type="molecule type" value="Genomic_DNA"/>
</dbReference>
<feature type="binding site" evidence="3">
    <location>
        <begin position="190"/>
        <end position="192"/>
    </location>
    <ligand>
        <name>NAD(+)</name>
        <dbReference type="ChEBI" id="CHEBI:57540"/>
    </ligand>
</feature>
<comment type="catalytic activity">
    <reaction evidence="3">
        <text>N(6)-succinyl-L-lysyl-[protein] + NAD(+) + H2O = 2''-O-succinyl-ADP-D-ribose + nicotinamide + L-lysyl-[protein]</text>
        <dbReference type="Rhea" id="RHEA:47668"/>
        <dbReference type="Rhea" id="RHEA-COMP:9752"/>
        <dbReference type="Rhea" id="RHEA-COMP:11877"/>
        <dbReference type="ChEBI" id="CHEBI:15377"/>
        <dbReference type="ChEBI" id="CHEBI:17154"/>
        <dbReference type="ChEBI" id="CHEBI:29969"/>
        <dbReference type="ChEBI" id="CHEBI:57540"/>
        <dbReference type="ChEBI" id="CHEBI:87830"/>
        <dbReference type="ChEBI" id="CHEBI:87832"/>
    </reaction>
</comment>
<dbReference type="EC" id="2.3.1.286" evidence="3"/>
<dbReference type="HAMAP" id="MF_01121">
    <property type="entry name" value="Sirtuin_ClassIII"/>
    <property type="match status" value="1"/>
</dbReference>
<dbReference type="AlphaFoldDB" id="A0A8J7PYI2"/>
<organism evidence="6 7">
    <name type="scientific">Acanthopleuribacter pedis</name>
    <dbReference type="NCBI Taxonomy" id="442870"/>
    <lineage>
        <taxon>Bacteria</taxon>
        <taxon>Pseudomonadati</taxon>
        <taxon>Acidobacteriota</taxon>
        <taxon>Holophagae</taxon>
        <taxon>Acanthopleuribacterales</taxon>
        <taxon>Acanthopleuribacteraceae</taxon>
        <taxon>Acanthopleuribacter</taxon>
    </lineage>
</organism>
<dbReference type="InterPro" id="IPR029035">
    <property type="entry name" value="DHS-like_NAD/FAD-binding_dom"/>
</dbReference>
<name>A0A8J7PYI2_9BACT</name>
<feature type="binding site" evidence="3">
    <location>
        <begin position="104"/>
        <end position="107"/>
    </location>
    <ligand>
        <name>NAD(+)</name>
        <dbReference type="ChEBI" id="CHEBI:57540"/>
    </ligand>
</feature>
<dbReference type="InterPro" id="IPR050134">
    <property type="entry name" value="NAD-dep_sirtuin_deacylases"/>
</dbReference>
<dbReference type="PROSITE" id="PS50305">
    <property type="entry name" value="SIRTUIN"/>
    <property type="match status" value="1"/>
</dbReference>
<protein>
    <recommendedName>
        <fullName evidence="3">NAD-dependent protein deacylase</fullName>
        <ecNumber evidence="3">2.3.1.286</ecNumber>
    </recommendedName>
    <alternativeName>
        <fullName evidence="3">Regulatory protein SIR2 homolog</fullName>
    </alternativeName>
</protein>
<feature type="binding site" evidence="3">
    <location>
        <begin position="216"/>
        <end position="218"/>
    </location>
    <ligand>
        <name>NAD(+)</name>
        <dbReference type="ChEBI" id="CHEBI:57540"/>
    </ligand>
</feature>
<dbReference type="Gene3D" id="3.30.1600.10">
    <property type="entry name" value="SIR2/SIRT2 'Small Domain"/>
    <property type="match status" value="1"/>
</dbReference>
<reference evidence="6" key="1">
    <citation type="submission" date="2021-03" db="EMBL/GenBank/DDBJ databases">
        <authorList>
            <person name="Wang G."/>
        </authorList>
    </citation>
    <scope>NUCLEOTIDE SEQUENCE</scope>
    <source>
        <strain evidence="6">KCTC 12899</strain>
    </source>
</reference>
<dbReference type="InterPro" id="IPR026590">
    <property type="entry name" value="Ssirtuin_cat_dom"/>
</dbReference>
<proteinExistence type="inferred from homology"/>
<feature type="active site" description="Proton acceptor" evidence="3">
    <location>
        <position position="122"/>
    </location>
</feature>
<keyword evidence="2 3" id="KW-0520">NAD</keyword>
<comment type="catalytic activity">
    <reaction evidence="3">
        <text>N(6)-acetyl-L-lysyl-[protein] + NAD(+) + H2O = 2''-O-acetyl-ADP-D-ribose + nicotinamide + L-lysyl-[protein]</text>
        <dbReference type="Rhea" id="RHEA:43636"/>
        <dbReference type="Rhea" id="RHEA-COMP:9752"/>
        <dbReference type="Rhea" id="RHEA-COMP:10731"/>
        <dbReference type="ChEBI" id="CHEBI:15377"/>
        <dbReference type="ChEBI" id="CHEBI:17154"/>
        <dbReference type="ChEBI" id="CHEBI:29969"/>
        <dbReference type="ChEBI" id="CHEBI:57540"/>
        <dbReference type="ChEBI" id="CHEBI:61930"/>
        <dbReference type="ChEBI" id="CHEBI:83767"/>
        <dbReference type="EC" id="2.3.1.286"/>
    </reaction>
</comment>
<dbReference type="GO" id="GO:0070403">
    <property type="term" value="F:NAD+ binding"/>
    <property type="evidence" value="ECO:0007669"/>
    <property type="project" value="UniProtKB-UniRule"/>
</dbReference>
<dbReference type="GO" id="GO:0036055">
    <property type="term" value="F:protein-succinyllysine desuccinylase activity"/>
    <property type="evidence" value="ECO:0007669"/>
    <property type="project" value="UniProtKB-UniRule"/>
</dbReference>
<dbReference type="PANTHER" id="PTHR11085:SF4">
    <property type="entry name" value="NAD-DEPENDENT PROTEIN DEACYLASE"/>
    <property type="match status" value="1"/>
</dbReference>
<keyword evidence="1" id="KW-0808">Transferase</keyword>
<evidence type="ECO:0000256" key="1">
    <source>
        <dbReference type="ARBA" id="ARBA00022679"/>
    </source>
</evidence>
<evidence type="ECO:0000256" key="4">
    <source>
        <dbReference type="PROSITE-ProRule" id="PRU00236"/>
    </source>
</evidence>
<comment type="caution">
    <text evidence="6">The sequence shown here is derived from an EMBL/GenBank/DDBJ whole genome shotgun (WGS) entry which is preliminary data.</text>
</comment>
<accession>A0A8J7PYI2</accession>
<keyword evidence="7" id="KW-1185">Reference proteome</keyword>
<dbReference type="InterPro" id="IPR026591">
    <property type="entry name" value="Sirtuin_cat_small_dom_sf"/>
</dbReference>
<gene>
    <name evidence="3" type="primary">cobB</name>
    <name evidence="6" type="ORF">J3U88_00770</name>
</gene>
<dbReference type="GO" id="GO:0005737">
    <property type="term" value="C:cytoplasm"/>
    <property type="evidence" value="ECO:0007669"/>
    <property type="project" value="UniProtKB-SubCell"/>
</dbReference>
<dbReference type="GO" id="GO:0017136">
    <property type="term" value="F:histone deacetylase activity, NAD-dependent"/>
    <property type="evidence" value="ECO:0007669"/>
    <property type="project" value="TreeGrafter"/>
</dbReference>
<dbReference type="InterPro" id="IPR027546">
    <property type="entry name" value="Sirtuin_class_III"/>
</dbReference>
<feature type="binding site" evidence="3">
    <location>
        <position position="234"/>
    </location>
    <ligand>
        <name>NAD(+)</name>
        <dbReference type="ChEBI" id="CHEBI:57540"/>
    </ligand>
</feature>
<evidence type="ECO:0000259" key="5">
    <source>
        <dbReference type="PROSITE" id="PS50305"/>
    </source>
</evidence>
<dbReference type="Proteomes" id="UP000664417">
    <property type="component" value="Unassembled WGS sequence"/>
</dbReference>
<sequence>MEELTIPTELSEKLRAAKKVVALTGAGVSAESGLATFRDAQTGLWAKYRPEELATPQAFIANPELVWNWYAWRRELAGKAEPNPGHHALVAMAAKVPELLLVTQNIDGLHQTAGSEKVIELHGNIHRTKRFDDNQIVTEWAETGEVPPRCPATNSLLRPDVVWFGENLPPGALAQAAIAAAECDVFFSIGTSSVVFPAASLIGETLRNGGLTVEINPGETPHSSAVSFVLRGPSGSVLPALVKQTWPD</sequence>
<dbReference type="PANTHER" id="PTHR11085">
    <property type="entry name" value="NAD-DEPENDENT PROTEIN DEACYLASE SIRTUIN-5, MITOCHONDRIAL-RELATED"/>
    <property type="match status" value="1"/>
</dbReference>
<dbReference type="CDD" id="cd01412">
    <property type="entry name" value="SIRT5_Af1_CobB"/>
    <property type="match status" value="1"/>
</dbReference>
<feature type="binding site" evidence="3">
    <location>
        <position position="73"/>
    </location>
    <ligand>
        <name>substrate</name>
    </ligand>
</feature>
<dbReference type="GO" id="GO:0036054">
    <property type="term" value="F:protein-malonyllysine demalonylase activity"/>
    <property type="evidence" value="ECO:0007669"/>
    <property type="project" value="InterPro"/>
</dbReference>
<dbReference type="SUPFAM" id="SSF52467">
    <property type="entry name" value="DHS-like NAD/FAD-binding domain"/>
    <property type="match status" value="1"/>
</dbReference>
<evidence type="ECO:0000313" key="6">
    <source>
        <dbReference type="EMBL" id="MBO1316972.1"/>
    </source>
</evidence>
<feature type="domain" description="Deacetylase sirtuin-type" evidence="5">
    <location>
        <begin position="1"/>
        <end position="248"/>
    </location>
</feature>
<comment type="domain">
    <text evidence="3">2 residues (Tyr-70 and Arg-73) present in a large hydrophobic pocket are probably involved in substrate specificity. They are important for desuccinylation activity, but dispensable for deacetylation activity.</text>
</comment>
<comment type="caution">
    <text evidence="3 4">Lacks conserved residue(s) required for the propagation of feature annotation.</text>
</comment>
<comment type="subcellular location">
    <subcellularLocation>
        <location evidence="3">Cytoplasm</location>
    </subcellularLocation>
</comment>
<dbReference type="Gene3D" id="3.40.50.1220">
    <property type="entry name" value="TPP-binding domain"/>
    <property type="match status" value="1"/>
</dbReference>
<dbReference type="RefSeq" id="WP_207856208.1">
    <property type="nucleotide sequence ID" value="NZ_JAFREP010000001.1"/>
</dbReference>
<dbReference type="Pfam" id="PF02146">
    <property type="entry name" value="SIR2"/>
    <property type="match status" value="1"/>
</dbReference>
<dbReference type="InterPro" id="IPR003000">
    <property type="entry name" value="Sirtuin"/>
</dbReference>